<dbReference type="GO" id="GO:0005737">
    <property type="term" value="C:cytoplasm"/>
    <property type="evidence" value="ECO:0007669"/>
    <property type="project" value="TreeGrafter"/>
</dbReference>
<evidence type="ECO:0000256" key="4">
    <source>
        <dbReference type="ARBA" id="ARBA00022741"/>
    </source>
</evidence>
<name>A0A8H5H4R8_9AGAR</name>
<dbReference type="Gene3D" id="3.40.50.150">
    <property type="entry name" value="Vaccinia Virus protein VP39"/>
    <property type="match status" value="1"/>
</dbReference>
<feature type="coiled-coil region" evidence="15">
    <location>
        <begin position="1012"/>
        <end position="1147"/>
    </location>
</feature>
<keyword evidence="7" id="KW-0560">Oxidoreductase</keyword>
<dbReference type="Gene3D" id="1.10.1870.10">
    <property type="entry name" value="Domain 3, Saccharopine reductase"/>
    <property type="match status" value="1"/>
</dbReference>
<feature type="region of interest" description="Actin-binding" evidence="13">
    <location>
        <begin position="722"/>
        <end position="744"/>
    </location>
</feature>
<dbReference type="PROSITE" id="PS50096">
    <property type="entry name" value="IQ"/>
    <property type="match status" value="5"/>
</dbReference>
<proteinExistence type="inferred from homology"/>
<evidence type="ECO:0000256" key="12">
    <source>
        <dbReference type="PROSITE-ProRule" id="PRU00354"/>
    </source>
</evidence>
<dbReference type="InterPro" id="IPR005097">
    <property type="entry name" value="Sacchrp_dh_NADP-bd"/>
</dbReference>
<evidence type="ECO:0000313" key="20">
    <source>
        <dbReference type="EMBL" id="KAF5376540.1"/>
    </source>
</evidence>
<dbReference type="Gene3D" id="1.20.5.190">
    <property type="match status" value="3"/>
</dbReference>
<dbReference type="GO" id="GO:0006553">
    <property type="term" value="P:lysine metabolic process"/>
    <property type="evidence" value="ECO:0007669"/>
    <property type="project" value="UniProtKB-ARBA"/>
</dbReference>
<evidence type="ECO:0000313" key="21">
    <source>
        <dbReference type="Proteomes" id="UP000518752"/>
    </source>
</evidence>
<comment type="similarity">
    <text evidence="2 13">Belongs to the TRAFAC class myosin-kinesin ATPase superfamily. Myosin family.</text>
</comment>
<dbReference type="SUPFAM" id="SSF53335">
    <property type="entry name" value="S-adenosyl-L-methionine-dependent methyltransferases"/>
    <property type="match status" value="1"/>
</dbReference>
<evidence type="ECO:0000259" key="17">
    <source>
        <dbReference type="PROSITE" id="PS51006"/>
    </source>
</evidence>
<dbReference type="InterPro" id="IPR036291">
    <property type="entry name" value="NAD(P)-bd_dom_sf"/>
</dbReference>
<dbReference type="Gene3D" id="3.30.70.1590">
    <property type="match status" value="1"/>
</dbReference>
<dbReference type="PROSITE" id="PS51006">
    <property type="entry name" value="PABS_2"/>
    <property type="match status" value="1"/>
</dbReference>
<evidence type="ECO:0000256" key="5">
    <source>
        <dbReference type="ARBA" id="ARBA00022840"/>
    </source>
</evidence>
<dbReference type="PROSITE" id="PS51456">
    <property type="entry name" value="MYOSIN_MOTOR"/>
    <property type="match status" value="1"/>
</dbReference>
<evidence type="ECO:0000256" key="1">
    <source>
        <dbReference type="ARBA" id="ARBA00007867"/>
    </source>
</evidence>
<feature type="compositionally biased region" description="Low complexity" evidence="16">
    <location>
        <begin position="662"/>
        <end position="677"/>
    </location>
</feature>
<feature type="active site" description="Proton acceptor" evidence="12">
    <location>
        <position position="1829"/>
    </location>
</feature>
<dbReference type="SMART" id="SM00015">
    <property type="entry name" value="IQ"/>
    <property type="match status" value="6"/>
</dbReference>
<evidence type="ECO:0000256" key="7">
    <source>
        <dbReference type="ARBA" id="ARBA00023002"/>
    </source>
</evidence>
<dbReference type="Pfam" id="PF16653">
    <property type="entry name" value="Sacchrp_dh_C"/>
    <property type="match status" value="1"/>
</dbReference>
<dbReference type="SUPFAM" id="SSF51735">
    <property type="entry name" value="NAD(P)-binding Rossmann-fold domains"/>
    <property type="match status" value="1"/>
</dbReference>
<evidence type="ECO:0000256" key="11">
    <source>
        <dbReference type="ARBA" id="ARBA00023203"/>
    </source>
</evidence>
<dbReference type="CDD" id="cd02440">
    <property type="entry name" value="AdoMet_MTases"/>
    <property type="match status" value="1"/>
</dbReference>
<comment type="similarity">
    <text evidence="1 14">Belongs to the spermidine/spermine synthase family.</text>
</comment>
<dbReference type="InterPro" id="IPR029063">
    <property type="entry name" value="SAM-dependent_MTases_sf"/>
</dbReference>
<feature type="binding site" evidence="13">
    <location>
        <begin position="194"/>
        <end position="201"/>
    </location>
    <ligand>
        <name>ATP</name>
        <dbReference type="ChEBI" id="CHEBI:30616"/>
    </ligand>
</feature>
<dbReference type="NCBIfam" id="NF002010">
    <property type="entry name" value="PRK00811.1"/>
    <property type="match status" value="1"/>
</dbReference>
<dbReference type="SMART" id="SM00242">
    <property type="entry name" value="MYSc"/>
    <property type="match status" value="1"/>
</dbReference>
<dbReference type="Pfam" id="PF01564">
    <property type="entry name" value="Spermine_synth"/>
    <property type="match status" value="1"/>
</dbReference>
<dbReference type="FunFam" id="2.30.140.10:FF:000001">
    <property type="entry name" value="SPE3p Spermidine synthase"/>
    <property type="match status" value="1"/>
</dbReference>
<dbReference type="Pfam" id="PF03435">
    <property type="entry name" value="Sacchrp_dh_NADP"/>
    <property type="match status" value="1"/>
</dbReference>
<evidence type="ECO:0000256" key="14">
    <source>
        <dbReference type="RuleBase" id="RU003836"/>
    </source>
</evidence>
<dbReference type="GO" id="GO:0016020">
    <property type="term" value="C:membrane"/>
    <property type="evidence" value="ECO:0007669"/>
    <property type="project" value="TreeGrafter"/>
</dbReference>
<keyword evidence="6" id="KW-0521">NADP</keyword>
<dbReference type="HAMAP" id="MF_00198">
    <property type="entry name" value="Spermidine_synth"/>
    <property type="match status" value="1"/>
</dbReference>
<evidence type="ECO:0000256" key="10">
    <source>
        <dbReference type="ARBA" id="ARBA00023175"/>
    </source>
</evidence>
<dbReference type="GO" id="GO:0016491">
    <property type="term" value="F:oxidoreductase activity"/>
    <property type="evidence" value="ECO:0007669"/>
    <property type="project" value="UniProtKB-KW"/>
</dbReference>
<evidence type="ECO:0000256" key="9">
    <source>
        <dbReference type="ARBA" id="ARBA00023123"/>
    </source>
</evidence>
<dbReference type="GO" id="GO:0016765">
    <property type="term" value="F:transferase activity, transferring alkyl or aryl (other than methyl) groups"/>
    <property type="evidence" value="ECO:0007669"/>
    <property type="project" value="UniProtKB-ARBA"/>
</dbReference>
<dbReference type="GO" id="GO:0005524">
    <property type="term" value="F:ATP binding"/>
    <property type="evidence" value="ECO:0007669"/>
    <property type="project" value="UniProtKB-UniRule"/>
</dbReference>
<dbReference type="Proteomes" id="UP000518752">
    <property type="component" value="Unassembled WGS sequence"/>
</dbReference>
<dbReference type="Gene3D" id="1.10.10.820">
    <property type="match status" value="1"/>
</dbReference>
<dbReference type="PANTHER" id="PTHR13140">
    <property type="entry name" value="MYOSIN"/>
    <property type="match status" value="1"/>
</dbReference>
<dbReference type="SUPFAM" id="SSF55347">
    <property type="entry name" value="Glyceraldehyde-3-phosphate dehydrogenase-like, C-terminal domain"/>
    <property type="match status" value="1"/>
</dbReference>
<dbReference type="FunFam" id="3.40.50.150:FF:000013">
    <property type="entry name" value="Spermidine synthase"/>
    <property type="match status" value="1"/>
</dbReference>
<dbReference type="PROSITE" id="PS51126">
    <property type="entry name" value="DILUTE"/>
    <property type="match status" value="1"/>
</dbReference>
<keyword evidence="8 15" id="KW-0175">Coiled coil</keyword>
<keyword evidence="21" id="KW-1185">Reference proteome</keyword>
<dbReference type="SUPFAM" id="SSF50084">
    <property type="entry name" value="Myosin S1 fragment, N-terminal domain"/>
    <property type="match status" value="1"/>
</dbReference>
<dbReference type="InterPro" id="IPR000048">
    <property type="entry name" value="IQ_motif_EF-hand-BS"/>
</dbReference>
<organism evidence="20 21">
    <name type="scientific">Collybiopsis confluens</name>
    <dbReference type="NCBI Taxonomy" id="2823264"/>
    <lineage>
        <taxon>Eukaryota</taxon>
        <taxon>Fungi</taxon>
        <taxon>Dikarya</taxon>
        <taxon>Basidiomycota</taxon>
        <taxon>Agaricomycotina</taxon>
        <taxon>Agaricomycetes</taxon>
        <taxon>Agaricomycetidae</taxon>
        <taxon>Agaricales</taxon>
        <taxon>Marasmiineae</taxon>
        <taxon>Omphalotaceae</taxon>
        <taxon>Collybiopsis</taxon>
    </lineage>
</organism>
<dbReference type="Gene3D" id="3.30.360.10">
    <property type="entry name" value="Dihydrodipicolinate Reductase, domain 2"/>
    <property type="match status" value="1"/>
</dbReference>
<evidence type="ECO:0000256" key="3">
    <source>
        <dbReference type="ARBA" id="ARBA00022679"/>
    </source>
</evidence>
<dbReference type="InterPro" id="IPR036103">
    <property type="entry name" value="MYSc_Myo5"/>
</dbReference>
<dbReference type="Gene3D" id="3.40.850.10">
    <property type="entry name" value="Kinesin motor domain"/>
    <property type="match status" value="1"/>
</dbReference>
<keyword evidence="12" id="KW-0620">Polyamine biosynthesis</keyword>
<dbReference type="Pfam" id="PF17284">
    <property type="entry name" value="Spermine_synt_N"/>
    <property type="match status" value="1"/>
</dbReference>
<dbReference type="Gene3D" id="2.30.140.10">
    <property type="entry name" value="Spermidine synthase, tetramerisation domain"/>
    <property type="match status" value="1"/>
</dbReference>
<protein>
    <recommendedName>
        <fullName evidence="22">Myosin 5</fullName>
    </recommendedName>
</protein>
<dbReference type="PROSITE" id="PS01330">
    <property type="entry name" value="PABS_1"/>
    <property type="match status" value="1"/>
</dbReference>
<keyword evidence="11 13" id="KW-0009">Actin-binding</keyword>
<evidence type="ECO:0000256" key="8">
    <source>
        <dbReference type="ARBA" id="ARBA00023054"/>
    </source>
</evidence>
<dbReference type="InterPro" id="IPR001045">
    <property type="entry name" value="Spermi_synthase"/>
</dbReference>
<evidence type="ECO:0000256" key="6">
    <source>
        <dbReference type="ARBA" id="ARBA00022857"/>
    </source>
</evidence>
<evidence type="ECO:0000259" key="19">
    <source>
        <dbReference type="PROSITE" id="PS51456"/>
    </source>
</evidence>
<dbReference type="Gene3D" id="1.20.58.530">
    <property type="match status" value="1"/>
</dbReference>
<dbReference type="InterPro" id="IPR046943">
    <property type="entry name" value="Fungal_Myo2/2A_CBD"/>
</dbReference>
<dbReference type="Pfam" id="PF00063">
    <property type="entry name" value="Myosin_head"/>
    <property type="match status" value="1"/>
</dbReference>
<dbReference type="PRINTS" id="PR00193">
    <property type="entry name" value="MYOSINHEAVY"/>
</dbReference>
<dbReference type="EMBL" id="JAACJN010000090">
    <property type="protein sequence ID" value="KAF5376540.1"/>
    <property type="molecule type" value="Genomic_DNA"/>
</dbReference>
<dbReference type="GO" id="GO:0000146">
    <property type="term" value="F:microfilament motor activity"/>
    <property type="evidence" value="ECO:0007669"/>
    <property type="project" value="TreeGrafter"/>
</dbReference>
<feature type="region of interest" description="Disordered" evidence="16">
    <location>
        <begin position="650"/>
        <end position="708"/>
    </location>
</feature>
<dbReference type="GO" id="GO:0016459">
    <property type="term" value="C:myosin complex"/>
    <property type="evidence" value="ECO:0007669"/>
    <property type="project" value="UniProtKB-KW"/>
</dbReference>
<dbReference type="Gene3D" id="3.40.50.720">
    <property type="entry name" value="NAD(P)-binding Rossmann-like Domain"/>
    <property type="match status" value="1"/>
</dbReference>
<dbReference type="FunFam" id="3.40.50.720:FF:000072">
    <property type="entry name" value="Saccharopine dehydrogenase [NADP(+), L-glutamate-forming]"/>
    <property type="match status" value="1"/>
</dbReference>
<dbReference type="GO" id="GO:0007015">
    <property type="term" value="P:actin filament organization"/>
    <property type="evidence" value="ECO:0007669"/>
    <property type="project" value="TreeGrafter"/>
</dbReference>
<dbReference type="InterPro" id="IPR002710">
    <property type="entry name" value="Dilute_dom"/>
</dbReference>
<keyword evidence="3 12" id="KW-0808">Transferase</keyword>
<keyword evidence="4 13" id="KW-0547">Nucleotide-binding</keyword>
<dbReference type="InterPro" id="IPR035246">
    <property type="entry name" value="Spermidine_synt_N"/>
</dbReference>
<dbReference type="InterPro" id="IPR027417">
    <property type="entry name" value="P-loop_NTPase"/>
</dbReference>
<reference evidence="20 21" key="1">
    <citation type="journal article" date="2020" name="ISME J.">
        <title>Uncovering the hidden diversity of litter-decomposition mechanisms in mushroom-forming fungi.</title>
        <authorList>
            <person name="Floudas D."/>
            <person name="Bentzer J."/>
            <person name="Ahren D."/>
            <person name="Johansson T."/>
            <person name="Persson P."/>
            <person name="Tunlid A."/>
        </authorList>
    </citation>
    <scope>NUCLEOTIDE SEQUENCE [LARGE SCALE GENOMIC DNA]</scope>
    <source>
        <strain evidence="20 21">CBS 406.79</strain>
    </source>
</reference>
<evidence type="ECO:0000256" key="13">
    <source>
        <dbReference type="PROSITE-ProRule" id="PRU00782"/>
    </source>
</evidence>
<dbReference type="GO" id="GO:0006596">
    <property type="term" value="P:polyamine biosynthetic process"/>
    <property type="evidence" value="ECO:0007669"/>
    <property type="project" value="UniProtKB-UniRule"/>
</dbReference>
<evidence type="ECO:0008006" key="22">
    <source>
        <dbReference type="Google" id="ProtNLM"/>
    </source>
</evidence>
<keyword evidence="10 13" id="KW-0505">Motor protein</keyword>
<dbReference type="SUPFAM" id="SSF52540">
    <property type="entry name" value="P-loop containing nucleoside triphosphate hydrolases"/>
    <property type="match status" value="2"/>
</dbReference>
<dbReference type="InterPro" id="IPR001609">
    <property type="entry name" value="Myosin_head_motor_dom-like"/>
</dbReference>
<feature type="domain" description="PABS" evidence="17">
    <location>
        <begin position="1674"/>
        <end position="1910"/>
    </location>
</feature>
<dbReference type="Gene3D" id="1.20.120.720">
    <property type="entry name" value="Myosin VI head, motor domain, U50 subdomain"/>
    <property type="match status" value="1"/>
</dbReference>
<dbReference type="SMART" id="SM01132">
    <property type="entry name" value="DIL"/>
    <property type="match status" value="1"/>
</dbReference>
<dbReference type="InterPro" id="IPR030374">
    <property type="entry name" value="PABS"/>
</dbReference>
<gene>
    <name evidence="20" type="ORF">D9757_008267</name>
</gene>
<comment type="caution">
    <text evidence="20">The sequence shown here is derived from an EMBL/GenBank/DDBJ whole genome shotgun (WGS) entry which is preliminary data.</text>
</comment>
<dbReference type="FunFam" id="1.10.10.820:FF:000001">
    <property type="entry name" value="Myosin heavy chain"/>
    <property type="match status" value="1"/>
</dbReference>
<dbReference type="OrthoDB" id="6108017at2759"/>
<dbReference type="NCBIfam" id="TIGR00417">
    <property type="entry name" value="speE"/>
    <property type="match status" value="1"/>
</dbReference>
<dbReference type="InterPro" id="IPR032095">
    <property type="entry name" value="Sacchrp_dh-like_C"/>
</dbReference>
<feature type="region of interest" description="Disordered" evidence="16">
    <location>
        <begin position="1173"/>
        <end position="1204"/>
    </location>
</feature>
<dbReference type="PANTHER" id="PTHR13140:SF706">
    <property type="entry name" value="DILUTE CLASS UNCONVENTIONAL MYOSIN, ISOFORM C"/>
    <property type="match status" value="1"/>
</dbReference>
<evidence type="ECO:0000256" key="16">
    <source>
        <dbReference type="SAM" id="MobiDB-lite"/>
    </source>
</evidence>
<feature type="domain" description="Dilute" evidence="18">
    <location>
        <begin position="1323"/>
        <end position="1603"/>
    </location>
</feature>
<feature type="domain" description="Myosin motor" evidence="19">
    <location>
        <begin position="101"/>
        <end position="839"/>
    </location>
</feature>
<dbReference type="CDD" id="cd01380">
    <property type="entry name" value="MYSc_Myo5"/>
    <property type="match status" value="1"/>
</dbReference>
<dbReference type="Pfam" id="PF00612">
    <property type="entry name" value="IQ"/>
    <property type="match status" value="3"/>
</dbReference>
<keyword evidence="9 13" id="KW-0518">Myosin</keyword>
<dbReference type="FunFam" id="3.30.360.10:FF:000008">
    <property type="entry name" value="Alpha-aminoadipic semialdehyde synthase, mitochondrial"/>
    <property type="match status" value="1"/>
</dbReference>
<feature type="compositionally biased region" description="Low complexity" evidence="16">
    <location>
        <begin position="689"/>
        <end position="701"/>
    </location>
</feature>
<evidence type="ECO:0000256" key="2">
    <source>
        <dbReference type="ARBA" id="ARBA00008314"/>
    </source>
</evidence>
<dbReference type="InterPro" id="IPR037163">
    <property type="entry name" value="Spermidine_synt_N_sf"/>
</dbReference>
<dbReference type="InterPro" id="IPR030373">
    <property type="entry name" value="PABS_CS"/>
</dbReference>
<dbReference type="CDD" id="cd15480">
    <property type="entry name" value="fMyo2p_CBD"/>
    <property type="match status" value="1"/>
</dbReference>
<feature type="compositionally biased region" description="Low complexity" evidence="16">
    <location>
        <begin position="1173"/>
        <end position="1184"/>
    </location>
</feature>
<dbReference type="GO" id="GO:0051015">
    <property type="term" value="F:actin filament binding"/>
    <property type="evidence" value="ECO:0007669"/>
    <property type="project" value="TreeGrafter"/>
</dbReference>
<dbReference type="InterPro" id="IPR036961">
    <property type="entry name" value="Kinesin_motor_dom_sf"/>
</dbReference>
<dbReference type="Pfam" id="PF01843">
    <property type="entry name" value="DIL"/>
    <property type="match status" value="1"/>
</dbReference>
<accession>A0A8H5H4R8</accession>
<keyword evidence="5 13" id="KW-0067">ATP-binding</keyword>
<evidence type="ECO:0000256" key="15">
    <source>
        <dbReference type="SAM" id="Coils"/>
    </source>
</evidence>
<dbReference type="GO" id="GO:0015940">
    <property type="term" value="P:pantothenate biosynthetic process"/>
    <property type="evidence" value="ECO:0007669"/>
    <property type="project" value="UniProtKB-ARBA"/>
</dbReference>
<evidence type="ECO:0000259" key="18">
    <source>
        <dbReference type="PROSITE" id="PS51126"/>
    </source>
</evidence>
<sequence length="2426" mass="272099">MKIARRLEWRQSPEKRLVAHWFRRRSMAENIYSKGTRVWFEDKDQAWISGEVSSAVRNSDDSIKLIFVDERGKEISIKTTVQEIKDGNERLPPLRNPPLLETADDLATLSHLNEPSVLHTIRNRYAQHSIYTYSGIVLIAVNPFQRVTLYGPEIIQAYTGRRRGDLEPHLFAIAEDAYTAMRKEGMGQTIIVSGESGAGKTESAKFIMRYLASVVPPDTASTKIKLKLSLDDSSEIEKQILATNPILESFGNAKTTRNDNSSRFGKYIQILFDGKQEIVGARIRTYLLERSRIVFQPLTERNYHIFYQLCAGAPLKERKDLGLDTDITKFHYLKQGGPSSTPIAGIDDAEEFRSTQQALSTVGISVEKQWAVFRLLAALLHLGNIKVTQMRTDSVIDDSDPSLLLATRFLGVNPSEFRKWTIKKQIVTRSEKIVTALNAAQATVVRDSVAKFVYACMFEWLVAIVNESLAGENGDAAERAEMFIGVLDIYGFEHFKKNSFEQFSINYANEKLQQEVFNSHVFKLEQEEYVKEEINWTFIDFSDNQPCIDVIEGKLGVLALLDEESRLPSGSDQSFLQKLNNQLLKPENKVFKKPRFGTTAFTIAHYAHDVTYEVEGFLEKNRDTVPDEHMALLATTKNTFLKEVLDAALNSTRTPDSPNPASPAGSDAGSGASRRSSVIPDPGRQSWVAPPSGAAASSGPKRPGGGLIVKKPTQGSIFKASLIALMETLSVTNVHYIRCIKPNEAKKPWEFQPQQVLSQLRACGVLETIRISCAGYPTRWTYEEFAERIWQPMIQALDLKKLCTIILENTINDTDKYQNGLTKIFFRAGMLAALESLRSNRLNAMVTVVQKNMRRRMAVKKYHQLRSATIRIQTWWRGVLAKRFVEHVRREAAAVRLQRAVRKFVQRRKFMDIRHSVVLIQSRIRGRQTRLAFREHRSASAAILLQSLFRGILVRRTFRADVKHVIYLQSCVRRRLARKALKVLRQEARSVSKFKEISYKLENKVVELTQTLQTRTEERKVLQVQVSELEQRIQQWTNRHEEADTRARHLQTSLLAAEAELSRRDGLLLAKADVEKKLEEALAKALEKEEAIQRLTDDLLAKSNQLEQQQRTIDATPARTHEDSSVIMTLKNEVSNLREQLNRSNALNVLTRGSRADPPLSPTFAPTLRGVEANGAASGANGHAEQGRHQRRHSSAGVYSLGPLDNRTSTDEIMIDVKRNQAMNPRAISVAYNGEDNFLKLHKNGLPGIRDDPAEEKIRLMQDTKRLDEDILDGLIRGLKIPAPSLTNPSAVKEILFPANLISLVTNEMWKYGLIPESERFLANVMQTIQSHVMSFTSEDAIVPGIFWLSNVHEMLSFICVAESDMLQGIGPGEENLVRPFDWNDYERLVSVVKHDLDSLEYNIYHTWMLETKKKLSKMVIPALIESQSLPGFTTSDGGGRLFNRLLNANTQPAYSMDDILNLLNKVWKSLKSYYMEESVVQQVVTELLKLIGVTSFNDLLMRRNFSSWKRAMQIQYNITRIEEWCKSHDMPEGTLQLEHLMQATKLLQLKKATAADIEIIYDVCWMLSPMQIQRMCTNYYVADYENPISPEILRVVASRVQANDRNDHLLLAPETEDVGPYELPLPRDVSGLETSATLSYTYLYPLFRCFCIGRRVVRTYYLPKEVSEASSLDGWFREISSQWPGQAMTLKVNKILHVEKSLYQDVLVFESQTYGNVLVLDGVIQCTERDEFSYQEMITHLPMASHPNPEKVLVIGGGDGGVVRESLKYDSVKEVVLCDIDEAVPRVSKSYLPHMAELLSDPRVTVHIGDGFAFLQSHEGTYDIIVTDSSDPVGPAASLFQKPYYQLLHDALKPGGHIAAQGECLWLHLPLIKGVQTSAKEIGFSQVEYAFTTIPTYPSGQIGFLLAARAGGPGASLKEPVKGPNTETRYWNPDVHRAAFVLPEFGRAALEEDKDLRPQFGSEVQKGNRQKKILLLGSGYVARPCAEYIVRSPENELTVACRTLAKAQELADSLPRTNAISLDVNKVADLEAQIAAHDLVISLIPYTYHASVIKAAIKGKTDVVTTSYISAAMRELDEAAKAAGIAVLNEIGLDPGIDHLYAVKTIDEVHAKGGKVKKFLSYCGGLPAPANASNPLGYKFSWSSRGVLLALLNNAAFLSEGKPVTVSGTELMGEAKSYYISPAYAFVAYPNRDSIPFRDFYRINGVGEGETCVRGTLRYQGFPEFIKALVQIGWLDGEGKEWLKEDLTWIQVSAKMLQAENADETLLISKIKSICAFPNELEASRIISGLRWIGMFTADSISPRAAAGTLYPNLLDTLCARLEQLMAYEAGERDFIMLQHKFVVEWPDKSVQTLTSTLEAYGAPLGSGHSAMALTVGLPCGIATQLILDGVLKLNGVHAPYTKEICDPIRERLEAEGVGMVEGVL</sequence>